<sequence length="75" mass="8720">MAFYSKKVEPQRQIICPFLKDNITNVEVVSSRYNHWTLITTININPEEMDEDEARDADLIIVVAFHLDVILDIQS</sequence>
<dbReference type="Proteomes" id="UP000789508">
    <property type="component" value="Unassembled WGS sequence"/>
</dbReference>
<accession>A0A9N9A0N2</accession>
<evidence type="ECO:0000313" key="2">
    <source>
        <dbReference type="Proteomes" id="UP000789508"/>
    </source>
</evidence>
<dbReference type="EMBL" id="CAJVPS010000872">
    <property type="protein sequence ID" value="CAG8512814.1"/>
    <property type="molecule type" value="Genomic_DNA"/>
</dbReference>
<evidence type="ECO:0000313" key="1">
    <source>
        <dbReference type="EMBL" id="CAG8512814.1"/>
    </source>
</evidence>
<comment type="caution">
    <text evidence="1">The sequence shown here is derived from an EMBL/GenBank/DDBJ whole genome shotgun (WGS) entry which is preliminary data.</text>
</comment>
<name>A0A9N9A0N2_9GLOM</name>
<dbReference type="AlphaFoldDB" id="A0A9N9A0N2"/>
<keyword evidence="2" id="KW-1185">Reference proteome</keyword>
<proteinExistence type="predicted"/>
<organism evidence="1 2">
    <name type="scientific">Ambispora leptoticha</name>
    <dbReference type="NCBI Taxonomy" id="144679"/>
    <lineage>
        <taxon>Eukaryota</taxon>
        <taxon>Fungi</taxon>
        <taxon>Fungi incertae sedis</taxon>
        <taxon>Mucoromycota</taxon>
        <taxon>Glomeromycotina</taxon>
        <taxon>Glomeromycetes</taxon>
        <taxon>Archaeosporales</taxon>
        <taxon>Ambisporaceae</taxon>
        <taxon>Ambispora</taxon>
    </lineage>
</organism>
<reference evidence="1" key="1">
    <citation type="submission" date="2021-06" db="EMBL/GenBank/DDBJ databases">
        <authorList>
            <person name="Kallberg Y."/>
            <person name="Tangrot J."/>
            <person name="Rosling A."/>
        </authorList>
    </citation>
    <scope>NUCLEOTIDE SEQUENCE</scope>
    <source>
        <strain evidence="1">FL130A</strain>
    </source>
</reference>
<protein>
    <submittedName>
        <fullName evidence="1">8079_t:CDS:1</fullName>
    </submittedName>
</protein>
<gene>
    <name evidence="1" type="ORF">ALEPTO_LOCUS4062</name>
</gene>